<evidence type="ECO:0000256" key="1">
    <source>
        <dbReference type="ARBA" id="ARBA00004141"/>
    </source>
</evidence>
<dbReference type="Proteomes" id="UP001610334">
    <property type="component" value="Unassembled WGS sequence"/>
</dbReference>
<feature type="transmembrane region" description="Helical" evidence="5">
    <location>
        <begin position="128"/>
        <end position="145"/>
    </location>
</feature>
<keyword evidence="2 5" id="KW-0812">Transmembrane</keyword>
<dbReference type="Pfam" id="PF07690">
    <property type="entry name" value="MFS_1"/>
    <property type="match status" value="1"/>
</dbReference>
<dbReference type="InterPro" id="IPR020846">
    <property type="entry name" value="MFS_dom"/>
</dbReference>
<evidence type="ECO:0000256" key="2">
    <source>
        <dbReference type="ARBA" id="ARBA00022692"/>
    </source>
</evidence>
<feature type="transmembrane region" description="Helical" evidence="5">
    <location>
        <begin position="384"/>
        <end position="404"/>
    </location>
</feature>
<dbReference type="SUPFAM" id="SSF103473">
    <property type="entry name" value="MFS general substrate transporter"/>
    <property type="match status" value="2"/>
</dbReference>
<feature type="domain" description="Major facilitator superfamily (MFS) profile" evidence="6">
    <location>
        <begin position="30"/>
        <end position="544"/>
    </location>
</feature>
<gene>
    <name evidence="7" type="ORF">BJX63DRAFT_444878</name>
</gene>
<feature type="transmembrane region" description="Helical" evidence="5">
    <location>
        <begin position="416"/>
        <end position="442"/>
    </location>
</feature>
<dbReference type="PANTHER" id="PTHR23501:SF43">
    <property type="entry name" value="MULTIDRUG TRANSPORTER, PUTATIVE (AFU_ORTHOLOGUE AFUA_6G03040)-RELATED"/>
    <property type="match status" value="1"/>
</dbReference>
<evidence type="ECO:0000256" key="3">
    <source>
        <dbReference type="ARBA" id="ARBA00022989"/>
    </source>
</evidence>
<keyword evidence="8" id="KW-1185">Reference proteome</keyword>
<feature type="transmembrane region" description="Helical" evidence="5">
    <location>
        <begin position="454"/>
        <end position="472"/>
    </location>
</feature>
<feature type="transmembrane region" description="Helical" evidence="5">
    <location>
        <begin position="245"/>
        <end position="263"/>
    </location>
</feature>
<evidence type="ECO:0000256" key="4">
    <source>
        <dbReference type="ARBA" id="ARBA00023136"/>
    </source>
</evidence>
<dbReference type="PANTHER" id="PTHR23501">
    <property type="entry name" value="MAJOR FACILITATOR SUPERFAMILY"/>
    <property type="match status" value="1"/>
</dbReference>
<dbReference type="EMBL" id="JBFXLT010000077">
    <property type="protein sequence ID" value="KAL2810109.1"/>
    <property type="molecule type" value="Genomic_DNA"/>
</dbReference>
<protein>
    <submittedName>
        <fullName evidence="7">Major facilitator superfamily domain-containing protein</fullName>
    </submittedName>
</protein>
<dbReference type="InterPro" id="IPR011701">
    <property type="entry name" value="MFS"/>
</dbReference>
<feature type="transmembrane region" description="Helical" evidence="5">
    <location>
        <begin position="520"/>
        <end position="540"/>
    </location>
</feature>
<evidence type="ECO:0000313" key="8">
    <source>
        <dbReference type="Proteomes" id="UP001610334"/>
    </source>
</evidence>
<reference evidence="7 8" key="1">
    <citation type="submission" date="2024-07" db="EMBL/GenBank/DDBJ databases">
        <title>Section-level genome sequencing and comparative genomics of Aspergillus sections Usti and Cavernicolus.</title>
        <authorList>
            <consortium name="Lawrence Berkeley National Laboratory"/>
            <person name="Nybo J.L."/>
            <person name="Vesth T.C."/>
            <person name="Theobald S."/>
            <person name="Frisvad J.C."/>
            <person name="Larsen T.O."/>
            <person name="Kjaerboelling I."/>
            <person name="Rothschild-Mancinelli K."/>
            <person name="Lyhne E.K."/>
            <person name="Kogle M.E."/>
            <person name="Barry K."/>
            <person name="Clum A."/>
            <person name="Na H."/>
            <person name="Ledsgaard L."/>
            <person name="Lin J."/>
            <person name="Lipzen A."/>
            <person name="Kuo A."/>
            <person name="Riley R."/>
            <person name="Mondo S."/>
            <person name="Labutti K."/>
            <person name="Haridas S."/>
            <person name="Pangalinan J."/>
            <person name="Salamov A.A."/>
            <person name="Simmons B.A."/>
            <person name="Magnuson J.K."/>
            <person name="Chen J."/>
            <person name="Drula E."/>
            <person name="Henrissat B."/>
            <person name="Wiebenga A."/>
            <person name="Lubbers R.J."/>
            <person name="Gomes A.C."/>
            <person name="Makela M.R."/>
            <person name="Stajich J."/>
            <person name="Grigoriev I.V."/>
            <person name="Mortensen U.H."/>
            <person name="De Vries R.P."/>
            <person name="Baker S.E."/>
            <person name="Andersen M.R."/>
        </authorList>
    </citation>
    <scope>NUCLEOTIDE SEQUENCE [LARGE SCALE GENOMIC DNA]</scope>
    <source>
        <strain evidence="7 8">CBS 588.65</strain>
    </source>
</reference>
<keyword evidence="3 5" id="KW-1133">Transmembrane helix</keyword>
<dbReference type="Gene3D" id="1.20.1720.10">
    <property type="entry name" value="Multidrug resistance protein D"/>
    <property type="match status" value="1"/>
</dbReference>
<evidence type="ECO:0000259" key="6">
    <source>
        <dbReference type="PROSITE" id="PS50850"/>
    </source>
</evidence>
<feature type="transmembrane region" description="Helical" evidence="5">
    <location>
        <begin position="152"/>
        <end position="175"/>
    </location>
</feature>
<feature type="transmembrane region" description="Helical" evidence="5">
    <location>
        <begin position="67"/>
        <end position="84"/>
    </location>
</feature>
<sequence length="547" mass="59304">MDSQCDNEISESTSSELHSEFLHGVRLWMVGFGLCLGLFLPSLEISIVSTSLVSITDDFHGFNRSTWVITSYLLTYTGFLMIWSKCGDIFGIKPSLLCSLIFFTGFSGGCGGAQSMNQLIICRAFQGIGASGVYTLTLFSLLRLFPPGRYDLIATIAASIMSLGLVLGPLFGGLINISGSWRWVFLLNLPAGAVSWLLLLIAMPTCYPNLPPPLEAEKRPIRSRLGWASSTILAKYKVFFRQVDFLGAFLVLAFSMFIIAALQEGNLDYAWSSALIISFIVVSCIVLLALFAWEWYISQHSAWKIQPMLPWALVQNRIFVGVALGFFLTGAPLTICVIELPQRYQTVNGSSPLGAGVKLLAYALSQPVGSILCSSLSGRLKVPFIYILLSGVVLQIIGMFLLSTTPTTVHVWTGQFGYAVVAGLGVGMAVAAVYIMVPLVVGKDDQSIALGTGLQLRMLGGALGVAIATTILNEHLRSALASFISQEQLNAVLETPQAISLLAPEVQVQVRRVFGEAYNLQMKAAGGFSAAQMLAVLLVWKRRQVRL</sequence>
<comment type="caution">
    <text evidence="7">The sequence shown here is derived from an EMBL/GenBank/DDBJ whole genome shotgun (WGS) entry which is preliminary data.</text>
</comment>
<feature type="transmembrane region" description="Helical" evidence="5">
    <location>
        <begin position="181"/>
        <end position="202"/>
    </location>
</feature>
<proteinExistence type="predicted"/>
<feature type="transmembrane region" description="Helical" evidence="5">
    <location>
        <begin position="318"/>
        <end position="340"/>
    </location>
</feature>
<dbReference type="Gene3D" id="1.20.1250.20">
    <property type="entry name" value="MFS general substrate transporter like domains"/>
    <property type="match status" value="1"/>
</dbReference>
<feature type="transmembrane region" description="Helical" evidence="5">
    <location>
        <begin position="96"/>
        <end position="116"/>
    </location>
</feature>
<accession>A0ABR4H3T5</accession>
<organism evidence="7 8">
    <name type="scientific">Aspergillus granulosus</name>
    <dbReference type="NCBI Taxonomy" id="176169"/>
    <lineage>
        <taxon>Eukaryota</taxon>
        <taxon>Fungi</taxon>
        <taxon>Dikarya</taxon>
        <taxon>Ascomycota</taxon>
        <taxon>Pezizomycotina</taxon>
        <taxon>Eurotiomycetes</taxon>
        <taxon>Eurotiomycetidae</taxon>
        <taxon>Eurotiales</taxon>
        <taxon>Aspergillaceae</taxon>
        <taxon>Aspergillus</taxon>
        <taxon>Aspergillus subgen. Nidulantes</taxon>
    </lineage>
</organism>
<name>A0ABR4H3T5_9EURO</name>
<feature type="transmembrane region" description="Helical" evidence="5">
    <location>
        <begin position="27"/>
        <end position="47"/>
    </location>
</feature>
<dbReference type="PROSITE" id="PS50850">
    <property type="entry name" value="MFS"/>
    <property type="match status" value="1"/>
</dbReference>
<keyword evidence="4 5" id="KW-0472">Membrane</keyword>
<comment type="subcellular location">
    <subcellularLocation>
        <location evidence="1">Membrane</location>
        <topology evidence="1">Multi-pass membrane protein</topology>
    </subcellularLocation>
</comment>
<feature type="transmembrane region" description="Helical" evidence="5">
    <location>
        <begin position="269"/>
        <end position="297"/>
    </location>
</feature>
<dbReference type="InterPro" id="IPR036259">
    <property type="entry name" value="MFS_trans_sf"/>
</dbReference>
<dbReference type="PRINTS" id="PR01036">
    <property type="entry name" value="TCRTETB"/>
</dbReference>
<evidence type="ECO:0000313" key="7">
    <source>
        <dbReference type="EMBL" id="KAL2810109.1"/>
    </source>
</evidence>
<evidence type="ECO:0000256" key="5">
    <source>
        <dbReference type="SAM" id="Phobius"/>
    </source>
</evidence>